<proteinExistence type="predicted"/>
<reference evidence="1 2" key="1">
    <citation type="journal article" date="2019" name="Nat. Ecol. Evol.">
        <title>Megaphylogeny resolves global patterns of mushroom evolution.</title>
        <authorList>
            <person name="Varga T."/>
            <person name="Krizsan K."/>
            <person name="Foldi C."/>
            <person name="Dima B."/>
            <person name="Sanchez-Garcia M."/>
            <person name="Sanchez-Ramirez S."/>
            <person name="Szollosi G.J."/>
            <person name="Szarkandi J.G."/>
            <person name="Papp V."/>
            <person name="Albert L."/>
            <person name="Andreopoulos W."/>
            <person name="Angelini C."/>
            <person name="Antonin V."/>
            <person name="Barry K.W."/>
            <person name="Bougher N.L."/>
            <person name="Buchanan P."/>
            <person name="Buyck B."/>
            <person name="Bense V."/>
            <person name="Catcheside P."/>
            <person name="Chovatia M."/>
            <person name="Cooper J."/>
            <person name="Damon W."/>
            <person name="Desjardin D."/>
            <person name="Finy P."/>
            <person name="Geml J."/>
            <person name="Haridas S."/>
            <person name="Hughes K."/>
            <person name="Justo A."/>
            <person name="Karasinski D."/>
            <person name="Kautmanova I."/>
            <person name="Kiss B."/>
            <person name="Kocsube S."/>
            <person name="Kotiranta H."/>
            <person name="LaButti K.M."/>
            <person name="Lechner B.E."/>
            <person name="Liimatainen K."/>
            <person name="Lipzen A."/>
            <person name="Lukacs Z."/>
            <person name="Mihaltcheva S."/>
            <person name="Morgado L.N."/>
            <person name="Niskanen T."/>
            <person name="Noordeloos M.E."/>
            <person name="Ohm R.A."/>
            <person name="Ortiz-Santana B."/>
            <person name="Ovrebo C."/>
            <person name="Racz N."/>
            <person name="Riley R."/>
            <person name="Savchenko A."/>
            <person name="Shiryaev A."/>
            <person name="Soop K."/>
            <person name="Spirin V."/>
            <person name="Szebenyi C."/>
            <person name="Tomsovsky M."/>
            <person name="Tulloss R.E."/>
            <person name="Uehling J."/>
            <person name="Grigoriev I.V."/>
            <person name="Vagvolgyi C."/>
            <person name="Papp T."/>
            <person name="Martin F.M."/>
            <person name="Miettinen O."/>
            <person name="Hibbett D.S."/>
            <person name="Nagy L.G."/>
        </authorList>
    </citation>
    <scope>NUCLEOTIDE SEQUENCE [LARGE SCALE GENOMIC DNA]</scope>
    <source>
        <strain evidence="1 2">NL-1719</strain>
    </source>
</reference>
<evidence type="ECO:0000313" key="2">
    <source>
        <dbReference type="Proteomes" id="UP000308600"/>
    </source>
</evidence>
<dbReference type="EMBL" id="ML208488">
    <property type="protein sequence ID" value="TFK64127.1"/>
    <property type="molecule type" value="Genomic_DNA"/>
</dbReference>
<organism evidence="1 2">
    <name type="scientific">Pluteus cervinus</name>
    <dbReference type="NCBI Taxonomy" id="181527"/>
    <lineage>
        <taxon>Eukaryota</taxon>
        <taxon>Fungi</taxon>
        <taxon>Dikarya</taxon>
        <taxon>Basidiomycota</taxon>
        <taxon>Agaricomycotina</taxon>
        <taxon>Agaricomycetes</taxon>
        <taxon>Agaricomycetidae</taxon>
        <taxon>Agaricales</taxon>
        <taxon>Pluteineae</taxon>
        <taxon>Pluteaceae</taxon>
        <taxon>Pluteus</taxon>
    </lineage>
</organism>
<accession>A0ACD3AEF4</accession>
<keyword evidence="2" id="KW-1185">Reference proteome</keyword>
<sequence length="153" mass="17470">MSNPLPPHLDDIAELQNGDDSNTSGDYYLSRHYVVFQSTDNVKFHVYKKELASSSGGFPPAEFVSDTRDPIDLPEKAVVLDLLFSFTRPQRYPDLHALEIEILEEFGDAAEKYEVYAAIITCKTVMRMNTSLHPLRVFKYAAKYEYQDLVDLV</sequence>
<dbReference type="Proteomes" id="UP000308600">
    <property type="component" value="Unassembled WGS sequence"/>
</dbReference>
<name>A0ACD3AEF4_9AGAR</name>
<protein>
    <submittedName>
        <fullName evidence="1">Uncharacterized protein</fullName>
    </submittedName>
</protein>
<gene>
    <name evidence="1" type="ORF">BDN72DRAFT_861600</name>
</gene>
<evidence type="ECO:0000313" key="1">
    <source>
        <dbReference type="EMBL" id="TFK64127.1"/>
    </source>
</evidence>